<evidence type="ECO:0000313" key="3">
    <source>
        <dbReference type="Proteomes" id="UP001164746"/>
    </source>
</evidence>
<evidence type="ECO:0000256" key="1">
    <source>
        <dbReference type="SAM" id="Coils"/>
    </source>
</evidence>
<name>A0ABY7GBY8_MYAAR</name>
<accession>A0ABY7GBY8</accession>
<feature type="coiled-coil region" evidence="1">
    <location>
        <begin position="94"/>
        <end position="135"/>
    </location>
</feature>
<dbReference type="Proteomes" id="UP001164746">
    <property type="component" value="Chromosome 17"/>
</dbReference>
<proteinExistence type="predicted"/>
<keyword evidence="1" id="KW-0175">Coiled coil</keyword>
<dbReference type="EMBL" id="CP111028">
    <property type="protein sequence ID" value="WAR30879.1"/>
    <property type="molecule type" value="Genomic_DNA"/>
</dbReference>
<sequence>MDTWEKKISILNTKIGDLNKSLKDIASNLTKLETRIDECEKERERHEKESRAFRVEADGARNIRNKSAILGAFKLGAGSGGSMAVAAYLAPLTARKCAAEAVKLENERDEAQLEKNEKKKERDEYAKTLDNKNVEVGLLKYVSEKLDSIKTNIQSIVTTAENRGSSPSRRF</sequence>
<feature type="coiled-coil region" evidence="1">
    <location>
        <begin position="22"/>
        <end position="56"/>
    </location>
</feature>
<organism evidence="2 3">
    <name type="scientific">Mya arenaria</name>
    <name type="common">Soft-shell clam</name>
    <dbReference type="NCBI Taxonomy" id="6604"/>
    <lineage>
        <taxon>Eukaryota</taxon>
        <taxon>Metazoa</taxon>
        <taxon>Spiralia</taxon>
        <taxon>Lophotrochozoa</taxon>
        <taxon>Mollusca</taxon>
        <taxon>Bivalvia</taxon>
        <taxon>Autobranchia</taxon>
        <taxon>Heteroconchia</taxon>
        <taxon>Euheterodonta</taxon>
        <taxon>Imparidentia</taxon>
        <taxon>Neoheterodontei</taxon>
        <taxon>Myida</taxon>
        <taxon>Myoidea</taxon>
        <taxon>Myidae</taxon>
        <taxon>Mya</taxon>
    </lineage>
</organism>
<evidence type="ECO:0000313" key="2">
    <source>
        <dbReference type="EMBL" id="WAR30879.1"/>
    </source>
</evidence>
<keyword evidence="3" id="KW-1185">Reference proteome</keyword>
<gene>
    <name evidence="2" type="ORF">MAR_033421</name>
</gene>
<reference evidence="2" key="1">
    <citation type="submission" date="2022-11" db="EMBL/GenBank/DDBJ databases">
        <title>Centuries of genome instability and evolution in soft-shell clam transmissible cancer (bioRxiv).</title>
        <authorList>
            <person name="Hart S.F.M."/>
            <person name="Yonemitsu M.A."/>
            <person name="Giersch R.M."/>
            <person name="Beal B.F."/>
            <person name="Arriagada G."/>
            <person name="Davis B.W."/>
            <person name="Ostrander E.A."/>
            <person name="Goff S.P."/>
            <person name="Metzger M.J."/>
        </authorList>
    </citation>
    <scope>NUCLEOTIDE SEQUENCE</scope>
    <source>
        <strain evidence="2">MELC-2E11</strain>
        <tissue evidence="2">Siphon/mantle</tissue>
    </source>
</reference>
<protein>
    <submittedName>
        <fullName evidence="2">Uncharacterized protein</fullName>
    </submittedName>
</protein>
<dbReference type="Gene3D" id="1.20.1170.10">
    <property type="match status" value="1"/>
</dbReference>
<dbReference type="SUPFAM" id="SSF58100">
    <property type="entry name" value="Bacterial hemolysins"/>
    <property type="match status" value="1"/>
</dbReference>